<evidence type="ECO:0000256" key="4">
    <source>
        <dbReference type="ARBA" id="ARBA00022723"/>
    </source>
</evidence>
<evidence type="ECO:0000313" key="10">
    <source>
        <dbReference type="EMBL" id="MFD0862062.1"/>
    </source>
</evidence>
<dbReference type="SUPFAM" id="SSF63380">
    <property type="entry name" value="Riboflavin synthase domain-like"/>
    <property type="match status" value="1"/>
</dbReference>
<dbReference type="SUPFAM" id="SSF52343">
    <property type="entry name" value="Ferredoxin reductase-like, C-terminal NADP-linked domain"/>
    <property type="match status" value="1"/>
</dbReference>
<comment type="cofactor">
    <cofactor evidence="1">
        <name>FAD</name>
        <dbReference type="ChEBI" id="CHEBI:57692"/>
    </cofactor>
</comment>
<reference evidence="11" key="1">
    <citation type="journal article" date="2019" name="Int. J. Syst. Evol. Microbiol.">
        <title>The Global Catalogue of Microorganisms (GCM) 10K type strain sequencing project: providing services to taxonomists for standard genome sequencing and annotation.</title>
        <authorList>
            <consortium name="The Broad Institute Genomics Platform"/>
            <consortium name="The Broad Institute Genome Sequencing Center for Infectious Disease"/>
            <person name="Wu L."/>
            <person name="Ma J."/>
        </authorList>
    </citation>
    <scope>NUCLEOTIDE SEQUENCE [LARGE SCALE GENOMIC DNA]</scope>
    <source>
        <strain evidence="11">CCUG 62952</strain>
    </source>
</reference>
<evidence type="ECO:0000256" key="2">
    <source>
        <dbReference type="ARBA" id="ARBA00022630"/>
    </source>
</evidence>
<dbReference type="PROSITE" id="PS51384">
    <property type="entry name" value="FAD_FR"/>
    <property type="match status" value="1"/>
</dbReference>
<dbReference type="Pfam" id="PF00175">
    <property type="entry name" value="NAD_binding_1"/>
    <property type="match status" value="1"/>
</dbReference>
<evidence type="ECO:0000256" key="1">
    <source>
        <dbReference type="ARBA" id="ARBA00001974"/>
    </source>
</evidence>
<proteinExistence type="predicted"/>
<evidence type="ECO:0000256" key="3">
    <source>
        <dbReference type="ARBA" id="ARBA00022714"/>
    </source>
</evidence>
<organism evidence="10 11">
    <name type="scientific">Sungkyunkwania multivorans</name>
    <dbReference type="NCBI Taxonomy" id="1173618"/>
    <lineage>
        <taxon>Bacteria</taxon>
        <taxon>Pseudomonadati</taxon>
        <taxon>Bacteroidota</taxon>
        <taxon>Flavobacteriia</taxon>
        <taxon>Flavobacteriales</taxon>
        <taxon>Flavobacteriaceae</taxon>
        <taxon>Sungkyunkwania</taxon>
    </lineage>
</organism>
<dbReference type="InterPro" id="IPR001433">
    <property type="entry name" value="OxRdtase_FAD/NAD-bd"/>
</dbReference>
<keyword evidence="11" id="KW-1185">Reference proteome</keyword>
<dbReference type="InterPro" id="IPR050415">
    <property type="entry name" value="MRET"/>
</dbReference>
<comment type="caution">
    <text evidence="10">The sequence shown here is derived from an EMBL/GenBank/DDBJ whole genome shotgun (WGS) entry which is preliminary data.</text>
</comment>
<evidence type="ECO:0000313" key="11">
    <source>
        <dbReference type="Proteomes" id="UP001596978"/>
    </source>
</evidence>
<evidence type="ECO:0000256" key="8">
    <source>
        <dbReference type="ARBA" id="ARBA00023014"/>
    </source>
</evidence>
<dbReference type="PANTHER" id="PTHR47354:SF8">
    <property type="entry name" value="1,2-PHENYLACETYL-COA EPOXIDASE, SUBUNIT E"/>
    <property type="match status" value="1"/>
</dbReference>
<dbReference type="Pfam" id="PF08022">
    <property type="entry name" value="FAD_binding_8"/>
    <property type="match status" value="1"/>
</dbReference>
<dbReference type="RefSeq" id="WP_386406264.1">
    <property type="nucleotide sequence ID" value="NZ_JBHTJH010000004.1"/>
</dbReference>
<keyword evidence="4" id="KW-0479">Metal-binding</keyword>
<dbReference type="PANTHER" id="PTHR47354">
    <property type="entry name" value="NADH OXIDOREDUCTASE HCR"/>
    <property type="match status" value="1"/>
</dbReference>
<name>A0ABW3CXZ4_9FLAO</name>
<keyword evidence="5" id="KW-0274">FAD</keyword>
<evidence type="ECO:0000256" key="6">
    <source>
        <dbReference type="ARBA" id="ARBA00023002"/>
    </source>
</evidence>
<dbReference type="Proteomes" id="UP001596978">
    <property type="component" value="Unassembled WGS sequence"/>
</dbReference>
<dbReference type="PRINTS" id="PR00410">
    <property type="entry name" value="PHEHYDRXLASE"/>
</dbReference>
<dbReference type="Gene3D" id="2.40.30.10">
    <property type="entry name" value="Translation factors"/>
    <property type="match status" value="1"/>
</dbReference>
<dbReference type="EMBL" id="JBHTJH010000004">
    <property type="protein sequence ID" value="MFD0862062.1"/>
    <property type="molecule type" value="Genomic_DNA"/>
</dbReference>
<keyword evidence="6" id="KW-0560">Oxidoreductase</keyword>
<keyword evidence="8" id="KW-0411">Iron-sulfur</keyword>
<feature type="domain" description="FAD-binding FR-type" evidence="9">
    <location>
        <begin position="1"/>
        <end position="101"/>
    </location>
</feature>
<sequence>MEHQILVKKIEWVTHDVVRLLTDKPKEYNFIPGQATELAIDKDGLREQKRPFTFTSLPENSELEFTIKIYESHKGVTDKIQHLRVGDKLIIGDAWGAIQYKGPGTFIAGGAGITPFIAILKDLNRKNMLNGNRLFFGNKTEKDIIYKSNLETWLGDAFYNILSEEEKEEYAQGQIDKEYLKKHNLDASSPVYLCGPPPMMDALIPALYALGISESHLIKEGFE</sequence>
<dbReference type="InterPro" id="IPR017938">
    <property type="entry name" value="Riboflavin_synthase-like_b-brl"/>
</dbReference>
<dbReference type="InterPro" id="IPR039261">
    <property type="entry name" value="FNR_nucleotide-bd"/>
</dbReference>
<dbReference type="Gene3D" id="3.40.50.80">
    <property type="entry name" value="Nucleotide-binding domain of ferredoxin-NADP reductase (FNR) module"/>
    <property type="match status" value="1"/>
</dbReference>
<evidence type="ECO:0000256" key="7">
    <source>
        <dbReference type="ARBA" id="ARBA00023004"/>
    </source>
</evidence>
<evidence type="ECO:0000256" key="5">
    <source>
        <dbReference type="ARBA" id="ARBA00022827"/>
    </source>
</evidence>
<keyword evidence="3" id="KW-0001">2Fe-2S</keyword>
<gene>
    <name evidence="10" type="ORF">ACFQ1M_07570</name>
</gene>
<keyword evidence="2" id="KW-0285">Flavoprotein</keyword>
<dbReference type="InterPro" id="IPR017927">
    <property type="entry name" value="FAD-bd_FR_type"/>
</dbReference>
<keyword evidence="7" id="KW-0408">Iron</keyword>
<accession>A0ABW3CXZ4</accession>
<dbReference type="InterPro" id="IPR013112">
    <property type="entry name" value="FAD-bd_8"/>
</dbReference>
<protein>
    <submittedName>
        <fullName evidence="10">Flavodoxin reductase</fullName>
    </submittedName>
</protein>
<evidence type="ECO:0000259" key="9">
    <source>
        <dbReference type="PROSITE" id="PS51384"/>
    </source>
</evidence>